<feature type="signal peptide" evidence="1">
    <location>
        <begin position="1"/>
        <end position="19"/>
    </location>
</feature>
<dbReference type="Pfam" id="PF01682">
    <property type="entry name" value="DB"/>
    <property type="match status" value="1"/>
</dbReference>
<organism evidence="3 4">
    <name type="scientific">Ditylenchus dipsaci</name>
    <dbReference type="NCBI Taxonomy" id="166011"/>
    <lineage>
        <taxon>Eukaryota</taxon>
        <taxon>Metazoa</taxon>
        <taxon>Ecdysozoa</taxon>
        <taxon>Nematoda</taxon>
        <taxon>Chromadorea</taxon>
        <taxon>Rhabditida</taxon>
        <taxon>Tylenchina</taxon>
        <taxon>Tylenchomorpha</taxon>
        <taxon>Sphaerularioidea</taxon>
        <taxon>Anguinidae</taxon>
        <taxon>Anguininae</taxon>
        <taxon>Ditylenchus</taxon>
    </lineage>
</organism>
<proteinExistence type="predicted"/>
<accession>A0A915CQ88</accession>
<evidence type="ECO:0000313" key="3">
    <source>
        <dbReference type="Proteomes" id="UP000887574"/>
    </source>
</evidence>
<feature type="domain" description="Domain of unknown function DB" evidence="2">
    <location>
        <begin position="29"/>
        <end position="121"/>
    </location>
</feature>
<evidence type="ECO:0000256" key="1">
    <source>
        <dbReference type="SAM" id="SignalP"/>
    </source>
</evidence>
<dbReference type="AlphaFoldDB" id="A0A915CQ88"/>
<name>A0A915CQ88_9BILA</name>
<dbReference type="Proteomes" id="UP000887574">
    <property type="component" value="Unplaced"/>
</dbReference>
<dbReference type="InterPro" id="IPR002602">
    <property type="entry name" value="DB"/>
</dbReference>
<protein>
    <recommendedName>
        <fullName evidence="2">Domain of unknown function DB domain-containing protein</fullName>
    </recommendedName>
</protein>
<evidence type="ECO:0000313" key="4">
    <source>
        <dbReference type="WBParaSite" id="jg1138"/>
    </source>
</evidence>
<keyword evidence="3" id="KW-1185">Reference proteome</keyword>
<reference evidence="4" key="1">
    <citation type="submission" date="2022-11" db="UniProtKB">
        <authorList>
            <consortium name="WormBaseParasite"/>
        </authorList>
    </citation>
    <scope>IDENTIFICATION</scope>
</reference>
<feature type="chain" id="PRO_5037701318" description="Domain of unknown function DB domain-containing protein" evidence="1">
    <location>
        <begin position="20"/>
        <end position="171"/>
    </location>
</feature>
<sequence>MKTSFFVVCFMAVLVKTNADWQGDKFMDCCQAANIECASDACKYPPPALAGIDTELCEGNHINEFVKCYTGGQDNTQCCHDAGVSGFYGMCQDFCNGTNPQLWANPAYTICKFKVDDISKCNHDGVRKTDDECYEEVPVAAKDENIAIHGFIDPKTPVPQLEATQVNCHTH</sequence>
<keyword evidence="1" id="KW-0732">Signal</keyword>
<evidence type="ECO:0000259" key="2">
    <source>
        <dbReference type="Pfam" id="PF01682"/>
    </source>
</evidence>
<dbReference type="WBParaSite" id="jg1138">
    <property type="protein sequence ID" value="jg1138"/>
    <property type="gene ID" value="jg1138"/>
</dbReference>